<evidence type="ECO:0000313" key="7">
    <source>
        <dbReference type="Proteomes" id="UP001055117"/>
    </source>
</evidence>
<feature type="domain" description="Pyrrolo-quinoline quinone repeat" evidence="5">
    <location>
        <begin position="198"/>
        <end position="792"/>
    </location>
</feature>
<keyword evidence="4" id="KW-0812">Transmembrane</keyword>
<dbReference type="PANTHER" id="PTHR32303">
    <property type="entry name" value="QUINOPROTEIN ALCOHOL DEHYDROGENASE (CYTOCHROME C)"/>
    <property type="match status" value="1"/>
</dbReference>
<reference evidence="6 7" key="1">
    <citation type="journal article" date="2021" name="Front. Microbiol.">
        <title>Comprehensive Comparative Genomics and Phenotyping of Methylobacterium Species.</title>
        <authorList>
            <person name="Alessa O."/>
            <person name="Ogura Y."/>
            <person name="Fujitani Y."/>
            <person name="Takami H."/>
            <person name="Hayashi T."/>
            <person name="Sahin N."/>
            <person name="Tani A."/>
        </authorList>
    </citation>
    <scope>NUCLEOTIDE SEQUENCE [LARGE SCALE GENOMIC DNA]</scope>
    <source>
        <strain evidence="6 7">DSM 23679</strain>
    </source>
</reference>
<comment type="cofactor">
    <cofactor evidence="1">
        <name>pyrroloquinoline quinone</name>
        <dbReference type="ChEBI" id="CHEBI:58442"/>
    </cofactor>
</comment>
<dbReference type="NCBIfam" id="TIGR03074">
    <property type="entry name" value="PQQ_membr_DH"/>
    <property type="match status" value="1"/>
</dbReference>
<accession>A0ABQ4QN34</accession>
<dbReference type="InterPro" id="IPR002372">
    <property type="entry name" value="PQQ_rpt_dom"/>
</dbReference>
<dbReference type="InterPro" id="IPR011047">
    <property type="entry name" value="Quinoprotein_ADH-like_sf"/>
</dbReference>
<evidence type="ECO:0000313" key="6">
    <source>
        <dbReference type="EMBL" id="GJD46681.1"/>
    </source>
</evidence>
<organism evidence="6 7">
    <name type="scientific">Methylobacterium cerastii</name>
    <dbReference type="NCBI Taxonomy" id="932741"/>
    <lineage>
        <taxon>Bacteria</taxon>
        <taxon>Pseudomonadati</taxon>
        <taxon>Pseudomonadota</taxon>
        <taxon>Alphaproteobacteria</taxon>
        <taxon>Hyphomicrobiales</taxon>
        <taxon>Methylobacteriaceae</taxon>
        <taxon>Methylobacterium</taxon>
    </lineage>
</organism>
<dbReference type="Proteomes" id="UP001055117">
    <property type="component" value="Unassembled WGS sequence"/>
</dbReference>
<name>A0ABQ4QN34_9HYPH</name>
<feature type="transmembrane region" description="Helical" evidence="4">
    <location>
        <begin position="66"/>
        <end position="82"/>
    </location>
</feature>
<dbReference type="SUPFAM" id="SSF50998">
    <property type="entry name" value="Quinoprotein alcohol dehydrogenase-like"/>
    <property type="match status" value="1"/>
</dbReference>
<evidence type="ECO:0000256" key="1">
    <source>
        <dbReference type="ARBA" id="ARBA00001931"/>
    </source>
</evidence>
<dbReference type="SMART" id="SM00564">
    <property type="entry name" value="PQQ"/>
    <property type="match status" value="6"/>
</dbReference>
<comment type="similarity">
    <text evidence="2">Belongs to the bacterial PQQ dehydrogenase family.</text>
</comment>
<evidence type="ECO:0000256" key="2">
    <source>
        <dbReference type="ARBA" id="ARBA00008156"/>
    </source>
</evidence>
<dbReference type="InterPro" id="IPR017511">
    <property type="entry name" value="PQQ_mDH"/>
</dbReference>
<evidence type="ECO:0000256" key="3">
    <source>
        <dbReference type="ARBA" id="ARBA00023002"/>
    </source>
</evidence>
<dbReference type="Gene3D" id="2.140.10.10">
    <property type="entry name" value="Quinoprotein alcohol dehydrogenase-like superfamily"/>
    <property type="match status" value="2"/>
</dbReference>
<dbReference type="CDD" id="cd10280">
    <property type="entry name" value="PQQ_mGDH"/>
    <property type="match status" value="1"/>
</dbReference>
<proteinExistence type="inferred from homology"/>
<feature type="transmembrane region" description="Helical" evidence="4">
    <location>
        <begin position="39"/>
        <end position="60"/>
    </location>
</feature>
<evidence type="ECO:0000256" key="4">
    <source>
        <dbReference type="SAM" id="Phobius"/>
    </source>
</evidence>
<dbReference type="PANTHER" id="PTHR32303:SF4">
    <property type="entry name" value="QUINOPROTEIN GLUCOSE DEHYDROGENASE"/>
    <property type="match status" value="1"/>
</dbReference>
<keyword evidence="4" id="KW-0472">Membrane</keyword>
<feature type="transmembrane region" description="Helical" evidence="4">
    <location>
        <begin position="114"/>
        <end position="133"/>
    </location>
</feature>
<keyword evidence="7" id="KW-1185">Reference proteome</keyword>
<comment type="caution">
    <text evidence="6">The sequence shown here is derived from an EMBL/GenBank/DDBJ whole genome shotgun (WGS) entry which is preliminary data.</text>
</comment>
<dbReference type="InterPro" id="IPR018391">
    <property type="entry name" value="PQQ_b-propeller_rpt"/>
</dbReference>
<feature type="transmembrane region" description="Helical" evidence="4">
    <location>
        <begin position="145"/>
        <end position="164"/>
    </location>
</feature>
<dbReference type="EMBL" id="BPQG01000083">
    <property type="protein sequence ID" value="GJD46681.1"/>
    <property type="molecule type" value="Genomic_DNA"/>
</dbReference>
<sequence length="817" mass="86377">MAASGSAPESTLMKTKVAVPPSARTAVRDGPMAIWTRRAVASLLVLIGLGLAAGGAVLAWSGGSPYYLLTGIALLASGVLVWRRDQRGVPLFAAMLVWTTAWAVWEVGFDPWQLLPRLLAPFVLGLALLLPPVRSGGPRRLTGAWGWPAFAGALIFAVVAGGALHPEAPAEPILRRGVAERAPGTLPQPLAQITGEDWPSFGNDQGGTRFSPLTDLTPQNVGKLEVAWEAETGPDTPGPATALEATPIMVGDALYLCDGHNRVLALDAETGRERWRHDMSNGTPPSGKPCRGVAHYRVPNATGMCATRIIAASQTPELIALDAATGKPCTDFGKGGRVDLREGISTYPAGQYYVSSAPQIIRGKAVVGGGIPDGQFWGGPSGVIRAFDARTGELSWAFDPGHPDRIGAPPAGETYTPSSPNSWAPISADEALGLVYLPMGNATPDNFGGLRRPFDEEVSSAVIALDAETGRLRWRFQATHHDIWDYDTPSQPTLVDMPTANGVRPALIQPTKRGEIFVLDRETGQQIKPVTEVAAPQGDLGPGERLSPTQPASLDLPAFRGATLRESDMWGATPVDQMLCRILFRQSRYEGHLTPITLGKPVLIDPGSVGGVNWGSASIDVDRGIMVANWMRFPDRVELVTRKVANRRKLKLSDGQSPGGDADRPMLNTPYGAYGGLFMSPLGVPCTAPPWGLIAAVDLSSGRLLWSKPLGTARDTGPFNIPSMLPLTVGTPVSGGAVTTRGGLVFVGASMDRTFRALDAATGRELWQARLPGGGNATPMTYRSPVSGRQFVVVAAGGKPPLTISLGTKLVAYALPR</sequence>
<feature type="transmembrane region" description="Helical" evidence="4">
    <location>
        <begin position="89"/>
        <end position="108"/>
    </location>
</feature>
<protein>
    <submittedName>
        <fullName evidence="6">Quinoprotein glucose dehydrogenase</fullName>
    </submittedName>
</protein>
<gene>
    <name evidence="6" type="primary">gcd</name>
    <name evidence="6" type="ORF">AFCDBAGC_4564</name>
</gene>
<dbReference type="Pfam" id="PF01011">
    <property type="entry name" value="PQQ"/>
    <property type="match status" value="1"/>
</dbReference>
<evidence type="ECO:0000259" key="5">
    <source>
        <dbReference type="Pfam" id="PF01011"/>
    </source>
</evidence>
<keyword evidence="3" id="KW-0560">Oxidoreductase</keyword>
<keyword evidence="4" id="KW-1133">Transmembrane helix</keyword>